<gene>
    <name evidence="1" type="ORF">Silverhawkium_gp100</name>
</gene>
<name>A0A482JKE5_9CAUD</name>
<reference evidence="1 2" key="1">
    <citation type="submission" date="2019-02" db="EMBL/GenBank/DDBJ databases">
        <title>A cornucopia of Shigella phages from the Cornhusker state.</title>
        <authorList>
            <person name="Doore S.M."/>
            <person name="Schrad J.R."/>
            <person name="Perrett H.R."/>
            <person name="Dover J.A."/>
            <person name="Schrad K.P."/>
            <person name="Dean W.F."/>
            <person name="Parent K.N."/>
        </authorList>
    </citation>
    <scope>NUCLEOTIDE SEQUENCE [LARGE SCALE GENOMIC DNA]</scope>
</reference>
<protein>
    <submittedName>
        <fullName evidence="1">Uncharacterized protein</fullName>
    </submittedName>
</protein>
<sequence length="223" mass="25140">MITVKPADKITIYVKDNPSRRTKALVTYISASGVVYFRPLKTLHFKVYPNTTLGTEAHLWAGNVYSTSDIENLVFTGSFKDLLGIALQESDEEATFEAAPTLKLSELPSHDYGEARYTTEEVIAGGESRVVDRVGEFFKAFSSNSQHHHFMNPSKKLDTTLTSFCEDAKKKSEDFKEAVFIADRVINHGDIEYTVRMMLKAGLTPHQIAEEIQRQFYNAMVTE</sequence>
<dbReference type="Proteomes" id="UP000295288">
    <property type="component" value="Segment"/>
</dbReference>
<proteinExistence type="predicted"/>
<keyword evidence="2" id="KW-1185">Reference proteome</keyword>
<organism evidence="1 2">
    <name type="scientific">Shigella phage Silverhawkium</name>
    <dbReference type="NCBI Taxonomy" id="2530185"/>
    <lineage>
        <taxon>Viruses</taxon>
        <taxon>Duplodnaviria</taxon>
        <taxon>Heunggongvirae</taxon>
        <taxon>Uroviricota</taxon>
        <taxon>Caudoviricetes</taxon>
        <taxon>Andersonviridae</taxon>
        <taxon>Ounavirinae</taxon>
        <taxon>Mooglevirus</taxon>
        <taxon>Mooglevirus silverhawkium</taxon>
    </lineage>
</organism>
<accession>A0A482JKE5</accession>
<evidence type="ECO:0000313" key="2">
    <source>
        <dbReference type="Proteomes" id="UP000295288"/>
    </source>
</evidence>
<evidence type="ECO:0000313" key="1">
    <source>
        <dbReference type="EMBL" id="QBP33186.1"/>
    </source>
</evidence>
<dbReference type="EMBL" id="MK562505">
    <property type="protein sequence ID" value="QBP33186.1"/>
    <property type="molecule type" value="Genomic_DNA"/>
</dbReference>